<name>X1BYG2_9ZZZZ</name>
<comment type="caution">
    <text evidence="1">The sequence shown here is derived from an EMBL/GenBank/DDBJ whole genome shotgun (WGS) entry which is preliminary data.</text>
</comment>
<dbReference type="AlphaFoldDB" id="X1BYG2"/>
<evidence type="ECO:0000313" key="1">
    <source>
        <dbReference type="EMBL" id="GAH00866.1"/>
    </source>
</evidence>
<accession>X1BYG2</accession>
<reference evidence="1" key="1">
    <citation type="journal article" date="2014" name="Front. Microbiol.">
        <title>High frequency of phylogenetically diverse reductive dehalogenase-homologous genes in deep subseafloor sedimentary metagenomes.</title>
        <authorList>
            <person name="Kawai M."/>
            <person name="Futagami T."/>
            <person name="Toyoda A."/>
            <person name="Takaki Y."/>
            <person name="Nishi S."/>
            <person name="Hori S."/>
            <person name="Arai W."/>
            <person name="Tsubouchi T."/>
            <person name="Morono Y."/>
            <person name="Uchiyama I."/>
            <person name="Ito T."/>
            <person name="Fujiyama A."/>
            <person name="Inagaki F."/>
            <person name="Takami H."/>
        </authorList>
    </citation>
    <scope>NUCLEOTIDE SEQUENCE</scope>
    <source>
        <strain evidence="1">Expedition CK06-06</strain>
    </source>
</reference>
<dbReference type="EMBL" id="BART01028081">
    <property type="protein sequence ID" value="GAH00866.1"/>
    <property type="molecule type" value="Genomic_DNA"/>
</dbReference>
<proteinExistence type="predicted"/>
<sequence>MDEITGILYAKTAGVGTLSEGPKYFIKPLDDYANRWSEIIVRKKTHLWENDPVLHKFIDKKVLILGEIIETKSAITVDYEFVRGLD</sequence>
<protein>
    <submittedName>
        <fullName evidence="1">Uncharacterized protein</fullName>
    </submittedName>
</protein>
<organism evidence="1">
    <name type="scientific">marine sediment metagenome</name>
    <dbReference type="NCBI Taxonomy" id="412755"/>
    <lineage>
        <taxon>unclassified sequences</taxon>
        <taxon>metagenomes</taxon>
        <taxon>ecological metagenomes</taxon>
    </lineage>
</organism>
<gene>
    <name evidence="1" type="ORF">S01H4_49611</name>
</gene>